<dbReference type="InterPro" id="IPR036689">
    <property type="entry name" value="ESAT-6-like_sf"/>
</dbReference>
<protein>
    <submittedName>
        <fullName evidence="2">Uncharacterized protein YukE</fullName>
    </submittedName>
</protein>
<dbReference type="Gene3D" id="1.10.287.1060">
    <property type="entry name" value="ESAT-6-like"/>
    <property type="match status" value="1"/>
</dbReference>
<dbReference type="RefSeq" id="WP_209664056.1">
    <property type="nucleotide sequence ID" value="NZ_JAGGMS010000001.1"/>
</dbReference>
<keyword evidence="3" id="KW-1185">Reference proteome</keyword>
<accession>A0ABS4PM52</accession>
<organism evidence="2 3">
    <name type="scientific">Amycolatopsis magusensis</name>
    <dbReference type="NCBI Taxonomy" id="882444"/>
    <lineage>
        <taxon>Bacteria</taxon>
        <taxon>Bacillati</taxon>
        <taxon>Actinomycetota</taxon>
        <taxon>Actinomycetes</taxon>
        <taxon>Pseudonocardiales</taxon>
        <taxon>Pseudonocardiaceae</taxon>
        <taxon>Amycolatopsis</taxon>
    </lineage>
</organism>
<feature type="compositionally biased region" description="Basic and acidic residues" evidence="1">
    <location>
        <begin position="85"/>
        <end position="102"/>
    </location>
</feature>
<feature type="region of interest" description="Disordered" evidence="1">
    <location>
        <begin position="1"/>
        <end position="22"/>
    </location>
</feature>
<proteinExistence type="predicted"/>
<feature type="region of interest" description="Disordered" evidence="1">
    <location>
        <begin position="85"/>
        <end position="125"/>
    </location>
</feature>
<evidence type="ECO:0000313" key="3">
    <source>
        <dbReference type="Proteomes" id="UP000741013"/>
    </source>
</evidence>
<dbReference type="Proteomes" id="UP000741013">
    <property type="component" value="Unassembled WGS sequence"/>
</dbReference>
<dbReference type="SUPFAM" id="SSF140453">
    <property type="entry name" value="EsxAB dimer-like"/>
    <property type="match status" value="1"/>
</dbReference>
<reference evidence="2 3" key="1">
    <citation type="submission" date="2021-03" db="EMBL/GenBank/DDBJ databases">
        <title>Sequencing the genomes of 1000 actinobacteria strains.</title>
        <authorList>
            <person name="Klenk H.-P."/>
        </authorList>
    </citation>
    <scope>NUCLEOTIDE SEQUENCE [LARGE SCALE GENOMIC DNA]</scope>
    <source>
        <strain evidence="2 3">DSM 45510</strain>
    </source>
</reference>
<feature type="region of interest" description="Disordered" evidence="1">
    <location>
        <begin position="761"/>
        <end position="814"/>
    </location>
</feature>
<comment type="caution">
    <text evidence="2">The sequence shown here is derived from an EMBL/GenBank/DDBJ whole genome shotgun (WGS) entry which is preliminary data.</text>
</comment>
<feature type="compositionally biased region" description="Basic and acidic residues" evidence="1">
    <location>
        <begin position="494"/>
        <end position="511"/>
    </location>
</feature>
<name>A0ABS4PM52_9PSEU</name>
<feature type="region of interest" description="Disordered" evidence="1">
    <location>
        <begin position="386"/>
        <end position="694"/>
    </location>
</feature>
<evidence type="ECO:0000313" key="2">
    <source>
        <dbReference type="EMBL" id="MBP2180509.1"/>
    </source>
</evidence>
<feature type="compositionally biased region" description="Basic and acidic residues" evidence="1">
    <location>
        <begin position="549"/>
        <end position="566"/>
    </location>
</feature>
<feature type="compositionally biased region" description="Gly residues" evidence="1">
    <location>
        <begin position="761"/>
        <end position="772"/>
    </location>
</feature>
<feature type="compositionally biased region" description="Gly residues" evidence="1">
    <location>
        <begin position="402"/>
        <end position="438"/>
    </location>
</feature>
<feature type="compositionally biased region" description="Gly residues" evidence="1">
    <location>
        <begin position="664"/>
        <end position="694"/>
    </location>
</feature>
<evidence type="ECO:0000256" key="1">
    <source>
        <dbReference type="SAM" id="MobiDB-lite"/>
    </source>
</evidence>
<feature type="region of interest" description="Disordered" evidence="1">
    <location>
        <begin position="722"/>
        <end position="742"/>
    </location>
</feature>
<gene>
    <name evidence="2" type="ORF">JOM49_002035</name>
</gene>
<sequence length="814" mass="81822">MAKSWNEVKAVLDDPAVSPEKKQALLQSWTNSSEEAWPDDDAKRDEIGKYQEAYNAYPYAGPGYGNPGVYGNDKRTDELYDEAKKEGSANTYNEREHQKTVDAGRTGLDSAQPPTTGGGGTKTSDELLKQGEAALKVFEDFGPLLGKIPDDCRGRTRPLDINADIKKRYNEQKGINFAEFLTDSSDFTTAAGQVRQALKDTRGQLDGLSDSWTGPAADKANEHYNEKINTPGDELVGFLEGSAAATSTAVDVVYRLVKGKVDAVIDMYTTQVGKADLDMATSVVNLANGSAAGKDEMEKVAGWMDVNFGTNMREKLNDDGCCDDDDIKNEGIRLAKQWIQNQFNVEMWDGLWTKFDKLCTDTKDFVDDAYSELTTVMGKAENEFANAAKENPPPPPPKKNDNGGGGDTGGGGGGTGGGGTGGGGTGSGGGGTGGGGTPGAVEPPATDDKGTNPITGKPLETDPETGKPYPIDPETGEAIKDAGDDDDTMTVKQGDNEIKMSEPGKDGKMDISIDDGTPPAKDYKLDFGNGEVGADGKPVEGAGAGADGEQVHKPGPDGKIVIEDNGVKITAEQPQGPKGPTVVTVDDGKGEPVTYTLGADNKPGGKDALNGLDDTDPTGGAGKPDQLGSAIGGGGGAVKGDDGFSAPGDLDLPGDVETKPAADGGAGGSGAGAGGGGAGGDSGGSGGSGGSAGAVSGSAGGDLGNTGSLSAGAQVGAASPEPAAAAGLGSAPGGVGAAAPAAAGAAGGAGGMGMMGGMGAMGGAGGGGGGQSGDQERQSSQYRVAGNIFETSGAGGRISGSLDEEGDRSIRYDR</sequence>
<dbReference type="EMBL" id="JAGGMS010000001">
    <property type="protein sequence ID" value="MBP2180509.1"/>
    <property type="molecule type" value="Genomic_DNA"/>
</dbReference>